<feature type="compositionally biased region" description="Polar residues" evidence="2">
    <location>
        <begin position="1"/>
        <end position="18"/>
    </location>
</feature>
<evidence type="ECO:0000313" key="3">
    <source>
        <dbReference type="EMBL" id="KAK7043453.1"/>
    </source>
</evidence>
<gene>
    <name evidence="3" type="ORF">R3P38DRAFT_2767061</name>
</gene>
<dbReference type="Proteomes" id="UP001362999">
    <property type="component" value="Unassembled WGS sequence"/>
</dbReference>
<reference evidence="3 4" key="1">
    <citation type="journal article" date="2024" name="J Genomics">
        <title>Draft genome sequencing and assembly of Favolaschia claudopus CIRM-BRFM 2984 isolated from oak limbs.</title>
        <authorList>
            <person name="Navarro D."/>
            <person name="Drula E."/>
            <person name="Chaduli D."/>
            <person name="Cazenave R."/>
            <person name="Ahrendt S."/>
            <person name="Wang J."/>
            <person name="Lipzen A."/>
            <person name="Daum C."/>
            <person name="Barry K."/>
            <person name="Grigoriev I.V."/>
            <person name="Favel A."/>
            <person name="Rosso M.N."/>
            <person name="Martin F."/>
        </authorList>
    </citation>
    <scope>NUCLEOTIDE SEQUENCE [LARGE SCALE GENOMIC DNA]</scope>
    <source>
        <strain evidence="3 4">CIRM-BRFM 2984</strain>
    </source>
</reference>
<evidence type="ECO:0000256" key="2">
    <source>
        <dbReference type="SAM" id="MobiDB-lite"/>
    </source>
</evidence>
<proteinExistence type="predicted"/>
<sequence length="164" mass="18955">MTTGPDAQSLFLSTSTTPRARETMPPKRSLRPYKRPVRILASTQRRRVAAREPAPVPPEAWNPVIEARWQEFANELREVVQQQMETALEKPPLSTAEKEALAKTDAELKRDLELLEEDLAKTMEDAPLQQRHEWLENIRESEEWERKNGHWPAPETESQSSADY</sequence>
<accession>A0AAW0CU81</accession>
<organism evidence="3 4">
    <name type="scientific">Favolaschia claudopus</name>
    <dbReference type="NCBI Taxonomy" id="2862362"/>
    <lineage>
        <taxon>Eukaryota</taxon>
        <taxon>Fungi</taxon>
        <taxon>Dikarya</taxon>
        <taxon>Basidiomycota</taxon>
        <taxon>Agaricomycotina</taxon>
        <taxon>Agaricomycetes</taxon>
        <taxon>Agaricomycetidae</taxon>
        <taxon>Agaricales</taxon>
        <taxon>Marasmiineae</taxon>
        <taxon>Mycenaceae</taxon>
        <taxon>Favolaschia</taxon>
    </lineage>
</organism>
<feature type="region of interest" description="Disordered" evidence="2">
    <location>
        <begin position="1"/>
        <end position="30"/>
    </location>
</feature>
<dbReference type="EMBL" id="JAWWNJ010000012">
    <property type="protein sequence ID" value="KAK7043453.1"/>
    <property type="molecule type" value="Genomic_DNA"/>
</dbReference>
<dbReference type="AlphaFoldDB" id="A0AAW0CU81"/>
<comment type="caution">
    <text evidence="3">The sequence shown here is derived from an EMBL/GenBank/DDBJ whole genome shotgun (WGS) entry which is preliminary data.</text>
</comment>
<keyword evidence="1" id="KW-0175">Coiled coil</keyword>
<name>A0AAW0CU81_9AGAR</name>
<feature type="region of interest" description="Disordered" evidence="2">
    <location>
        <begin position="141"/>
        <end position="164"/>
    </location>
</feature>
<keyword evidence="4" id="KW-1185">Reference proteome</keyword>
<evidence type="ECO:0000256" key="1">
    <source>
        <dbReference type="SAM" id="Coils"/>
    </source>
</evidence>
<protein>
    <submittedName>
        <fullName evidence="3">Uncharacterized protein</fullName>
    </submittedName>
</protein>
<evidence type="ECO:0000313" key="4">
    <source>
        <dbReference type="Proteomes" id="UP001362999"/>
    </source>
</evidence>
<feature type="coiled-coil region" evidence="1">
    <location>
        <begin position="98"/>
        <end position="125"/>
    </location>
</feature>